<organism evidence="2 3">
    <name type="scientific">Cephus cinctus</name>
    <name type="common">Wheat stem sawfly</name>
    <dbReference type="NCBI Taxonomy" id="211228"/>
    <lineage>
        <taxon>Eukaryota</taxon>
        <taxon>Metazoa</taxon>
        <taxon>Ecdysozoa</taxon>
        <taxon>Arthropoda</taxon>
        <taxon>Hexapoda</taxon>
        <taxon>Insecta</taxon>
        <taxon>Pterygota</taxon>
        <taxon>Neoptera</taxon>
        <taxon>Endopterygota</taxon>
        <taxon>Hymenoptera</taxon>
        <taxon>Cephoidea</taxon>
        <taxon>Cephidae</taxon>
        <taxon>Cephus</taxon>
    </lineage>
</organism>
<dbReference type="GO" id="GO:0003730">
    <property type="term" value="F:mRNA 3'-UTR binding"/>
    <property type="evidence" value="ECO:0007669"/>
    <property type="project" value="TreeGrafter"/>
</dbReference>
<dbReference type="PANTHER" id="PTHR13284">
    <property type="entry name" value="GH01354P"/>
    <property type="match status" value="1"/>
</dbReference>
<keyword evidence="2" id="KW-1185">Reference proteome</keyword>
<dbReference type="GO" id="GO:0043021">
    <property type="term" value="F:ribonucleoprotein complex binding"/>
    <property type="evidence" value="ECO:0007669"/>
    <property type="project" value="TreeGrafter"/>
</dbReference>
<dbReference type="GO" id="GO:0035368">
    <property type="term" value="F:selenocysteine insertion sequence binding"/>
    <property type="evidence" value="ECO:0007669"/>
    <property type="project" value="InterPro"/>
</dbReference>
<dbReference type="Gene3D" id="3.30.1330.30">
    <property type="match status" value="1"/>
</dbReference>
<dbReference type="GO" id="GO:1990904">
    <property type="term" value="C:ribonucleoprotein complex"/>
    <property type="evidence" value="ECO:0007669"/>
    <property type="project" value="TreeGrafter"/>
</dbReference>
<dbReference type="GO" id="GO:0005739">
    <property type="term" value="C:mitochondrion"/>
    <property type="evidence" value="ECO:0007669"/>
    <property type="project" value="TreeGrafter"/>
</dbReference>
<dbReference type="InterPro" id="IPR040051">
    <property type="entry name" value="SECISBP2"/>
</dbReference>
<dbReference type="Pfam" id="PF01248">
    <property type="entry name" value="Ribosomal_L7Ae"/>
    <property type="match status" value="1"/>
</dbReference>
<dbReference type="AlphaFoldDB" id="A0AAJ7FMC5"/>
<evidence type="ECO:0000259" key="1">
    <source>
        <dbReference type="Pfam" id="PF01248"/>
    </source>
</evidence>
<accession>A0AAJ7FMC5</accession>
<proteinExistence type="predicted"/>
<dbReference type="GeneID" id="107269513"/>
<evidence type="ECO:0000313" key="3">
    <source>
        <dbReference type="RefSeq" id="XP_015598918.1"/>
    </source>
</evidence>
<dbReference type="InterPro" id="IPR029064">
    <property type="entry name" value="Ribosomal_eL30-like_sf"/>
</dbReference>
<dbReference type="InterPro" id="IPR004038">
    <property type="entry name" value="Ribosomal_eL8/eL30/eS12/Gad45"/>
</dbReference>
<sequence>MYPHNHYRCSGNSAIVIELENHEEWPELSSERLLRKNSTPQTAPLCIPENTGSTSLVKYREDLNDEEYPKLGEKFIKRKYSLSINNGTDIIDVRLGNVGIEEASEIRKPWKKPRSSDLIYINLHKASENLSRFKSWETDKWAGKKMHTCHLNLDIRKSLKNSHFECNCRVVKDKLNQAHSRRGKTSKLKQTILFARELKTQMNIRKRELFELEKMQALTKDVSEIDFDKLKIDVGPKVDVDFLQSMSRMTLYGSNHRKPRIEPIAEQSLQCQNRITQRLEQLLIQTNRDEFVISKNNDTVSQKNFETISPDFIHKTLCLEICDETGETAQCYIQPEENYQLKYSKKFREYCTNILTQGLNESSEKFLAEIVRLQRKLYERDNIKGKCKRRYYAGIKETEKHIELKKVKFVMIAPDLEKVEIEGGLDESIYKLIGTCRKHDVPFCFALGKRKIGYHTHKKGCVSCIGVANYSGAEDKFKNVLEELVHAKNVYHKLSSKSDKMIDLGKLIPDNDLLISERINCLLRILGSSN</sequence>
<name>A0AAJ7FMC5_CEPCN</name>
<dbReference type="Proteomes" id="UP000694920">
    <property type="component" value="Unplaced"/>
</dbReference>
<evidence type="ECO:0000313" key="2">
    <source>
        <dbReference type="Proteomes" id="UP000694920"/>
    </source>
</evidence>
<dbReference type="RefSeq" id="XP_015598918.1">
    <property type="nucleotide sequence ID" value="XM_015743432.2"/>
</dbReference>
<dbReference type="KEGG" id="ccin:107269513"/>
<reference evidence="3" key="1">
    <citation type="submission" date="2025-08" db="UniProtKB">
        <authorList>
            <consortium name="RefSeq"/>
        </authorList>
    </citation>
    <scope>IDENTIFICATION</scope>
</reference>
<gene>
    <name evidence="3" type="primary">LOC107269513</name>
</gene>
<feature type="domain" description="Ribosomal protein eL8/eL30/eS12/Gadd45" evidence="1">
    <location>
        <begin position="388"/>
        <end position="475"/>
    </location>
</feature>
<dbReference type="SUPFAM" id="SSF55315">
    <property type="entry name" value="L30e-like"/>
    <property type="match status" value="1"/>
</dbReference>
<dbReference type="PANTHER" id="PTHR13284:SF4">
    <property type="entry name" value="C2H2-TYPE DOMAIN-CONTAINING PROTEIN"/>
    <property type="match status" value="1"/>
</dbReference>
<protein>
    <submittedName>
        <fullName evidence="3">Selenocysteine insertion sequence-binding protein 2-like</fullName>
    </submittedName>
</protein>
<dbReference type="CTD" id="38934"/>